<evidence type="ECO:0000313" key="5">
    <source>
        <dbReference type="RefSeq" id="XP_023165521.2"/>
    </source>
</evidence>
<keyword evidence="2" id="KW-0175">Coiled coil</keyword>
<dbReference type="RefSeq" id="XP_023165521.2">
    <property type="nucleotide sequence ID" value="XM_023309753.2"/>
</dbReference>
<dbReference type="GeneID" id="111595843"/>
<evidence type="ECO:0000256" key="1">
    <source>
        <dbReference type="ARBA" id="ARBA00023157"/>
    </source>
</evidence>
<sequence>MRSELLMTCILYMISNEIFTVSGWCFICNEKRAPDISQAVNKVVGVIEDELGSLSHRFNEMSNSNERISLKLDEFCRSELKEVNQENMRYLKQNNLLLAKIRNLEMNISEQKQPSHEQAEKIEKMEAQLSFERAKNFHLGNDSKSAKQRLTETEKLLQNYIALIESKEVQMRELEGKSQSDANQIQKLEAQLEAYDSYCQAKSCLMFGSSTDVHVIKPRGVEPFEALCNGEVAGPGWIVIQQRLDGSVNFRRNWTEYQKGFGSLRGEFFMGLEILHRITVSEPYELYIQLEDFENATRYARYDLFEIGSAEEDYALNKLGAYSGNAGDALRLNWKAKFSTFDRNNDASEGNCAQDLAGGWWYYRCGFSNLNGEYLIADSDYRSVFSGIFWAKWRHLDYSLKSVLMMIRPKAV</sequence>
<evidence type="ECO:0000259" key="3">
    <source>
        <dbReference type="PROSITE" id="PS51406"/>
    </source>
</evidence>
<keyword evidence="4" id="KW-1185">Reference proteome</keyword>
<dbReference type="PANTHER" id="PTHR19143:SF327">
    <property type="entry name" value="FI21813P1-RELATED"/>
    <property type="match status" value="1"/>
</dbReference>
<dbReference type="Pfam" id="PF00147">
    <property type="entry name" value="Fibrinogen_C"/>
    <property type="match status" value="1"/>
</dbReference>
<dbReference type="InterPro" id="IPR002181">
    <property type="entry name" value="Fibrinogen_a/b/g_C_dom"/>
</dbReference>
<proteinExistence type="predicted"/>
<dbReference type="PROSITE" id="PS00514">
    <property type="entry name" value="FIBRINOGEN_C_1"/>
    <property type="match status" value="1"/>
</dbReference>
<reference evidence="5" key="1">
    <citation type="submission" date="2025-08" db="UniProtKB">
        <authorList>
            <consortium name="RefSeq"/>
        </authorList>
    </citation>
    <scope>IDENTIFICATION</scope>
    <source>
        <strain evidence="5">15085-1641.00</strain>
        <tissue evidence="5">Whole body</tissue>
    </source>
</reference>
<dbReference type="PROSITE" id="PS51406">
    <property type="entry name" value="FIBRINOGEN_C_2"/>
    <property type="match status" value="1"/>
</dbReference>
<accession>A0A6J1LER7</accession>
<protein>
    <submittedName>
        <fullName evidence="5">Microfibril-associated glycoprotein 4-like</fullName>
    </submittedName>
</protein>
<dbReference type="SUPFAM" id="SSF56496">
    <property type="entry name" value="Fibrinogen C-terminal domain-like"/>
    <property type="match status" value="1"/>
</dbReference>
<dbReference type="InterPro" id="IPR050373">
    <property type="entry name" value="Fibrinogen_C-term_domain"/>
</dbReference>
<dbReference type="InterPro" id="IPR020837">
    <property type="entry name" value="Fibrinogen_CS"/>
</dbReference>
<dbReference type="GO" id="GO:0005615">
    <property type="term" value="C:extracellular space"/>
    <property type="evidence" value="ECO:0007669"/>
    <property type="project" value="TreeGrafter"/>
</dbReference>
<dbReference type="InterPro" id="IPR014716">
    <property type="entry name" value="Fibrinogen_a/b/g_C_1"/>
</dbReference>
<name>A0A6J1LER7_DROHY</name>
<dbReference type="AlphaFoldDB" id="A0A6J1LER7"/>
<dbReference type="Gene3D" id="3.90.215.10">
    <property type="entry name" value="Gamma Fibrinogen, chain A, domain 1"/>
    <property type="match status" value="1"/>
</dbReference>
<dbReference type="Proteomes" id="UP000504633">
    <property type="component" value="Unplaced"/>
</dbReference>
<feature type="domain" description="Fibrinogen C-terminal" evidence="3">
    <location>
        <begin position="190"/>
        <end position="411"/>
    </location>
</feature>
<keyword evidence="1" id="KW-1015">Disulfide bond</keyword>
<evidence type="ECO:0000256" key="2">
    <source>
        <dbReference type="SAM" id="Coils"/>
    </source>
</evidence>
<feature type="coiled-coil region" evidence="2">
    <location>
        <begin position="157"/>
        <end position="191"/>
    </location>
</feature>
<evidence type="ECO:0000313" key="4">
    <source>
        <dbReference type="Proteomes" id="UP000504633"/>
    </source>
</evidence>
<dbReference type="KEGG" id="dhe:111595843"/>
<dbReference type="OMA" id="MRSELLM"/>
<dbReference type="PANTHER" id="PTHR19143">
    <property type="entry name" value="FIBRINOGEN/TENASCIN/ANGIOPOEITIN"/>
    <property type="match status" value="1"/>
</dbReference>
<gene>
    <name evidence="5" type="primary">LOC111595843</name>
</gene>
<dbReference type="OrthoDB" id="6145874at2759"/>
<organism evidence="4 5">
    <name type="scientific">Drosophila hydei</name>
    <name type="common">Fruit fly</name>
    <dbReference type="NCBI Taxonomy" id="7224"/>
    <lineage>
        <taxon>Eukaryota</taxon>
        <taxon>Metazoa</taxon>
        <taxon>Ecdysozoa</taxon>
        <taxon>Arthropoda</taxon>
        <taxon>Hexapoda</taxon>
        <taxon>Insecta</taxon>
        <taxon>Pterygota</taxon>
        <taxon>Neoptera</taxon>
        <taxon>Endopterygota</taxon>
        <taxon>Diptera</taxon>
        <taxon>Brachycera</taxon>
        <taxon>Muscomorpha</taxon>
        <taxon>Ephydroidea</taxon>
        <taxon>Drosophilidae</taxon>
        <taxon>Drosophila</taxon>
    </lineage>
</organism>
<dbReference type="InterPro" id="IPR036056">
    <property type="entry name" value="Fibrinogen-like_C"/>
</dbReference>
<dbReference type="SMART" id="SM00186">
    <property type="entry name" value="FBG"/>
    <property type="match status" value="1"/>
</dbReference>
<dbReference type="CDD" id="cd00087">
    <property type="entry name" value="FReD"/>
    <property type="match status" value="1"/>
</dbReference>